<organism evidence="2 3">
    <name type="scientific">Drosophila gunungcola</name>
    <name type="common">fruit fly</name>
    <dbReference type="NCBI Taxonomy" id="103775"/>
    <lineage>
        <taxon>Eukaryota</taxon>
        <taxon>Metazoa</taxon>
        <taxon>Ecdysozoa</taxon>
        <taxon>Arthropoda</taxon>
        <taxon>Hexapoda</taxon>
        <taxon>Insecta</taxon>
        <taxon>Pterygota</taxon>
        <taxon>Neoptera</taxon>
        <taxon>Endopterygota</taxon>
        <taxon>Diptera</taxon>
        <taxon>Brachycera</taxon>
        <taxon>Muscomorpha</taxon>
        <taxon>Ephydroidea</taxon>
        <taxon>Drosophilidae</taxon>
        <taxon>Drosophila</taxon>
        <taxon>Sophophora</taxon>
    </lineage>
</organism>
<feature type="compositionally biased region" description="Basic and acidic residues" evidence="1">
    <location>
        <begin position="19"/>
        <end position="31"/>
    </location>
</feature>
<dbReference type="Proteomes" id="UP001059596">
    <property type="component" value="Unassembled WGS sequence"/>
</dbReference>
<proteinExistence type="predicted"/>
<protein>
    <submittedName>
        <fullName evidence="2">Uncharacterized protein</fullName>
    </submittedName>
</protein>
<evidence type="ECO:0000313" key="3">
    <source>
        <dbReference type="Proteomes" id="UP001059596"/>
    </source>
</evidence>
<feature type="non-terminal residue" evidence="2">
    <location>
        <position position="84"/>
    </location>
</feature>
<evidence type="ECO:0000313" key="2">
    <source>
        <dbReference type="EMBL" id="KAI8038574.1"/>
    </source>
</evidence>
<dbReference type="EMBL" id="JAMKOV010000007">
    <property type="protein sequence ID" value="KAI8038574.1"/>
    <property type="molecule type" value="Genomic_DNA"/>
</dbReference>
<keyword evidence="3" id="KW-1185">Reference proteome</keyword>
<feature type="region of interest" description="Disordered" evidence="1">
    <location>
        <begin position="1"/>
        <end position="37"/>
    </location>
</feature>
<reference evidence="2" key="1">
    <citation type="journal article" date="2023" name="Genome Biol. Evol.">
        <title>Long-read-based Genome Assembly of Drosophila gunungcola Reveals Fewer Chemosensory Genes in Flower-breeding Species.</title>
        <authorList>
            <person name="Negi A."/>
            <person name="Liao B.Y."/>
            <person name="Yeh S.D."/>
        </authorList>
    </citation>
    <scope>NUCLEOTIDE SEQUENCE</scope>
    <source>
        <strain evidence="2">Sukarami</strain>
    </source>
</reference>
<sequence>MGELRLMRFARGPAAGQESKMEKSTEERQWNGKESSGKLGVCRSMAHKMSAIIVNSTIIEQVKSVASSKEKPEKGRKCGWARKK</sequence>
<dbReference type="AlphaFoldDB" id="A0A9P9YKB5"/>
<name>A0A9P9YKB5_9MUSC</name>
<gene>
    <name evidence="2" type="ORF">M5D96_008482</name>
</gene>
<accession>A0A9P9YKB5</accession>
<evidence type="ECO:0000256" key="1">
    <source>
        <dbReference type="SAM" id="MobiDB-lite"/>
    </source>
</evidence>
<comment type="caution">
    <text evidence="2">The sequence shown here is derived from an EMBL/GenBank/DDBJ whole genome shotgun (WGS) entry which is preliminary data.</text>
</comment>